<dbReference type="Gene3D" id="3.40.30.10">
    <property type="entry name" value="Glutaredoxin"/>
    <property type="match status" value="1"/>
</dbReference>
<dbReference type="Pfam" id="PF13192">
    <property type="entry name" value="Thioredoxin_3"/>
    <property type="match status" value="1"/>
</dbReference>
<dbReference type="EMBL" id="UOFY01000015">
    <property type="protein sequence ID" value="VAX07390.1"/>
    <property type="molecule type" value="Genomic_DNA"/>
</dbReference>
<organism evidence="2">
    <name type="scientific">hydrothermal vent metagenome</name>
    <dbReference type="NCBI Taxonomy" id="652676"/>
    <lineage>
        <taxon>unclassified sequences</taxon>
        <taxon>metagenomes</taxon>
        <taxon>ecological metagenomes</taxon>
    </lineage>
</organism>
<dbReference type="SUPFAM" id="SSF52833">
    <property type="entry name" value="Thioredoxin-like"/>
    <property type="match status" value="1"/>
</dbReference>
<accession>A0A3B1BAP2</accession>
<reference evidence="2" key="1">
    <citation type="submission" date="2018-06" db="EMBL/GenBank/DDBJ databases">
        <authorList>
            <person name="Zhirakovskaya E."/>
        </authorList>
    </citation>
    <scope>NUCLEOTIDE SEQUENCE</scope>
</reference>
<dbReference type="AlphaFoldDB" id="A0A3B1BAP2"/>
<gene>
    <name evidence="2" type="ORF">MNBD_GAMMA25-2663</name>
</gene>
<feature type="domain" description="Thioredoxin-like fold" evidence="1">
    <location>
        <begin position="4"/>
        <end position="81"/>
    </location>
</feature>
<name>A0A3B1BAP2_9ZZZZ</name>
<sequence>MGIKVEVFSSPGCSKCGHARELLKKIAIEKGEHTLVWREVNILEELDYAVQLGVLSTPAIAIDGELIFTGLPSARKLLSVLEQRIREAGA</sequence>
<dbReference type="PROSITE" id="PS51354">
    <property type="entry name" value="GLUTAREDOXIN_2"/>
    <property type="match status" value="1"/>
</dbReference>
<protein>
    <recommendedName>
        <fullName evidence="1">Thioredoxin-like fold domain-containing protein</fullName>
    </recommendedName>
</protein>
<evidence type="ECO:0000313" key="2">
    <source>
        <dbReference type="EMBL" id="VAX07390.1"/>
    </source>
</evidence>
<proteinExistence type="predicted"/>
<dbReference type="InterPro" id="IPR012336">
    <property type="entry name" value="Thioredoxin-like_fold"/>
</dbReference>
<evidence type="ECO:0000259" key="1">
    <source>
        <dbReference type="Pfam" id="PF13192"/>
    </source>
</evidence>
<dbReference type="InterPro" id="IPR036249">
    <property type="entry name" value="Thioredoxin-like_sf"/>
</dbReference>